<organism evidence="2 3">
    <name type="scientific">Micromonospora saelicesensis</name>
    <dbReference type="NCBI Taxonomy" id="285676"/>
    <lineage>
        <taxon>Bacteria</taxon>
        <taxon>Bacillati</taxon>
        <taxon>Actinomycetota</taxon>
        <taxon>Actinomycetes</taxon>
        <taxon>Micromonosporales</taxon>
        <taxon>Micromonosporaceae</taxon>
        <taxon>Micromonospora</taxon>
    </lineage>
</organism>
<evidence type="ECO:0000313" key="4">
    <source>
        <dbReference type="Proteomes" id="UP000249419"/>
    </source>
</evidence>
<protein>
    <submittedName>
        <fullName evidence="2">Uncharacterized protein</fullName>
    </submittedName>
</protein>
<dbReference type="STRING" id="285676.GA0070561_5765"/>
<evidence type="ECO:0000313" key="2">
    <source>
        <dbReference type="EMBL" id="SCF36192.1"/>
    </source>
</evidence>
<proteinExistence type="predicted"/>
<reference evidence="1 4" key="2">
    <citation type="submission" date="2018-03" db="EMBL/GenBank/DDBJ databases">
        <title>Defining the species Micromonospora saelicesensis and Micromonospora noduli under the framework of genomics.</title>
        <authorList>
            <person name="Riesco R."/>
            <person name="Trujillo M.E."/>
        </authorList>
    </citation>
    <scope>NUCLEOTIDE SEQUENCE [LARGE SCALE GENOMIC DNA]</scope>
    <source>
        <strain evidence="1 4">PSN13</strain>
    </source>
</reference>
<dbReference type="EMBL" id="FMCR01000007">
    <property type="protein sequence ID" value="SCF36192.1"/>
    <property type="molecule type" value="Genomic_DNA"/>
</dbReference>
<sequence length="41" mass="4831">MSRRVRTDARWCLLPANTPLQLTANTRAYCPSRRNEPGWRD</sequence>
<evidence type="ECO:0000313" key="3">
    <source>
        <dbReference type="Proteomes" id="UP000198864"/>
    </source>
</evidence>
<dbReference type="AlphaFoldDB" id="A0A1C4ZT91"/>
<reference evidence="2 3" key="1">
    <citation type="submission" date="2016-06" db="EMBL/GenBank/DDBJ databases">
        <authorList>
            <person name="Kjaerup R.B."/>
            <person name="Dalgaard T.S."/>
            <person name="Juul-Madsen H.R."/>
        </authorList>
    </citation>
    <scope>NUCLEOTIDE SEQUENCE [LARGE SCALE GENOMIC DNA]</scope>
    <source>
        <strain evidence="2 3">DSM 44871</strain>
    </source>
</reference>
<dbReference type="Proteomes" id="UP000249419">
    <property type="component" value="Unassembled WGS sequence"/>
</dbReference>
<dbReference type="RefSeq" id="WP_258400474.1">
    <property type="nucleotide sequence ID" value="NZ_PYAG01000012.1"/>
</dbReference>
<dbReference type="EMBL" id="PYAG01000012">
    <property type="protein sequence ID" value="RAO34210.1"/>
    <property type="molecule type" value="Genomic_DNA"/>
</dbReference>
<accession>A0A1C4ZT91</accession>
<dbReference type="Proteomes" id="UP000198864">
    <property type="component" value="Unassembled WGS sequence"/>
</dbReference>
<gene>
    <name evidence="2" type="ORF">GA0070561_5765</name>
    <name evidence="1" type="ORF">PSN13_03077</name>
</gene>
<name>A0A1C4ZT91_9ACTN</name>
<evidence type="ECO:0000313" key="1">
    <source>
        <dbReference type="EMBL" id="RAO34210.1"/>
    </source>
</evidence>